<protein>
    <submittedName>
        <fullName evidence="2">Uncharacterized protein</fullName>
    </submittedName>
</protein>
<dbReference type="OrthoDB" id="1264044at2"/>
<comment type="caution">
    <text evidence="2">The sequence shown here is derived from an EMBL/GenBank/DDBJ whole genome shotgun (WGS) entry which is preliminary data.</text>
</comment>
<dbReference type="EMBL" id="MAKX01000004">
    <property type="protein sequence ID" value="OCK42694.1"/>
    <property type="molecule type" value="Genomic_DNA"/>
</dbReference>
<evidence type="ECO:0000313" key="3">
    <source>
        <dbReference type="Proteomes" id="UP000093186"/>
    </source>
</evidence>
<evidence type="ECO:0000313" key="2">
    <source>
        <dbReference type="EMBL" id="OCK42694.1"/>
    </source>
</evidence>
<dbReference type="RefSeq" id="WP_068704851.1">
    <property type="nucleotide sequence ID" value="NZ_MAKX01000004.1"/>
</dbReference>
<dbReference type="AlphaFoldDB" id="A0A1B9XYS1"/>
<dbReference type="Proteomes" id="UP000093186">
    <property type="component" value="Unassembled WGS sequence"/>
</dbReference>
<accession>A0A1B9XYS1</accession>
<proteinExistence type="predicted"/>
<feature type="region of interest" description="Disordered" evidence="1">
    <location>
        <begin position="241"/>
        <end position="267"/>
    </location>
</feature>
<name>A0A1B9XYS1_9FLAO</name>
<dbReference type="STRING" id="447689.BA195_13850"/>
<reference evidence="2 3" key="1">
    <citation type="submission" date="2016-06" db="EMBL/GenBank/DDBJ databases">
        <title>Draft Genome Sequence of Tenacibaculum soleae UCD-KL19.</title>
        <authorList>
            <person name="Eisen J.A."/>
            <person name="Coil D.A."/>
            <person name="Lujan K.M."/>
        </authorList>
    </citation>
    <scope>NUCLEOTIDE SEQUENCE [LARGE SCALE GENOMIC DNA]</scope>
    <source>
        <strain evidence="2 3">UCD-KL19</strain>
    </source>
</reference>
<gene>
    <name evidence="2" type="ORF">BA195_13850</name>
</gene>
<sequence>MKNKKINFIKLGILLFGISLLLWNCQNEDLSIPTENQTFSTVEINEALSFIENKKYSSYKARESESFINSISTQNLKQENITNTEAKLTLLPVKTKFDEFYSRIALLKIKDSIKSVVININPHLNLRTEHFSGQILISDLNGNFNKAFKIYNGSIIRAYNKSKYSNKSFRSSPDGDAECRKECGHDSEDKYCICNDQLLNEIVVSSSNVNYLTIADLYDTGGGENSNSGCEVGCNSWSYGGGSSSNNNNDQNDDDNQNDDNPCDRVKKLETNSKFKEKLKELKANTSKDYESGFLINHDGKPYDLVEGNPGENHIDLNVIGPFGGFIHTHIPPLGRPIFSTNDIKAIYDFYIKGFINNSNTFLSTIIAYHETSYTIIINDITKFKSFGRDNLTDTTFTSFSHYYSRHYDLYSGPLYGYNEIKAREVAMLKALENSGLSLLKGNSDYSKWQKIETQNADIKNVNCK</sequence>
<evidence type="ECO:0000256" key="1">
    <source>
        <dbReference type="SAM" id="MobiDB-lite"/>
    </source>
</evidence>
<organism evidence="2 3">
    <name type="scientific">Tenacibaculum soleae</name>
    <dbReference type="NCBI Taxonomy" id="447689"/>
    <lineage>
        <taxon>Bacteria</taxon>
        <taxon>Pseudomonadati</taxon>
        <taxon>Bacteroidota</taxon>
        <taxon>Flavobacteriia</taxon>
        <taxon>Flavobacteriales</taxon>
        <taxon>Flavobacteriaceae</taxon>
        <taxon>Tenacibaculum</taxon>
    </lineage>
</organism>
<keyword evidence="3" id="KW-1185">Reference proteome</keyword>